<evidence type="ECO:0000313" key="2">
    <source>
        <dbReference type="EMBL" id="SDJ69855.1"/>
    </source>
</evidence>
<keyword evidence="3" id="KW-1185">Reference proteome</keyword>
<proteinExistence type="predicted"/>
<dbReference type="AlphaFoldDB" id="A0A1G8VWJ1"/>
<organism evidence="2 3">
    <name type="scientific">Billgrantia gudaonensis</name>
    <dbReference type="NCBI Taxonomy" id="376427"/>
    <lineage>
        <taxon>Bacteria</taxon>
        <taxon>Pseudomonadati</taxon>
        <taxon>Pseudomonadota</taxon>
        <taxon>Gammaproteobacteria</taxon>
        <taxon>Oceanospirillales</taxon>
        <taxon>Halomonadaceae</taxon>
        <taxon>Billgrantia</taxon>
    </lineage>
</organism>
<accession>A0A1G8VWJ1</accession>
<name>A0A1G8VWJ1_9GAMM</name>
<feature type="transmembrane region" description="Helical" evidence="1">
    <location>
        <begin position="107"/>
        <end position="126"/>
    </location>
</feature>
<feature type="transmembrane region" description="Helical" evidence="1">
    <location>
        <begin position="52"/>
        <end position="71"/>
    </location>
</feature>
<dbReference type="Proteomes" id="UP000198525">
    <property type="component" value="Unassembled WGS sequence"/>
</dbReference>
<keyword evidence="1" id="KW-0812">Transmembrane</keyword>
<dbReference type="InterPro" id="IPR008875">
    <property type="entry name" value="TraX"/>
</dbReference>
<protein>
    <submittedName>
        <fullName evidence="2">TraX protein</fullName>
    </submittedName>
</protein>
<feature type="transmembrane region" description="Helical" evidence="1">
    <location>
        <begin position="247"/>
        <end position="269"/>
    </location>
</feature>
<reference evidence="2 3" key="1">
    <citation type="submission" date="2016-10" db="EMBL/GenBank/DDBJ databases">
        <authorList>
            <person name="de Groot N.N."/>
        </authorList>
    </citation>
    <scope>NUCLEOTIDE SEQUENCE [LARGE SCALE GENOMIC DNA]</scope>
    <source>
        <strain evidence="2 3">CGMCC 1.6133</strain>
    </source>
</reference>
<feature type="transmembrane region" description="Helical" evidence="1">
    <location>
        <begin position="216"/>
        <end position="235"/>
    </location>
</feature>
<dbReference type="EMBL" id="FNES01000007">
    <property type="protein sequence ID" value="SDJ69855.1"/>
    <property type="molecule type" value="Genomic_DNA"/>
</dbReference>
<keyword evidence="1" id="KW-1133">Transmembrane helix</keyword>
<gene>
    <name evidence="2" type="ORF">SAMN04487954_10760</name>
</gene>
<evidence type="ECO:0000256" key="1">
    <source>
        <dbReference type="SAM" id="Phobius"/>
    </source>
</evidence>
<dbReference type="STRING" id="376427.SAMN04487954_10760"/>
<feature type="transmembrane region" description="Helical" evidence="1">
    <location>
        <begin position="138"/>
        <end position="157"/>
    </location>
</feature>
<keyword evidence="1" id="KW-0472">Membrane</keyword>
<feature type="transmembrane region" description="Helical" evidence="1">
    <location>
        <begin position="193"/>
        <end position="210"/>
    </location>
</feature>
<sequence>MYVPSPMITRPATAPSRPASTWTGWGQWLALITMTLDHLTRYVLPNDWQLDWAGSSLGRIAFPLFAAMVAWHGLFNTRNPLRYARRILVIGLIAQLPYMMMPRASDAFILNVCFTLSLGLSWGAMLNALLEHHRRRDVGALWLVLATLASLLAWQWLGDWVEYGHEGLLLIPLFMLAMHRLHHTGPAMPQRLAAVACAIPALVATGLLNSRPLAKSFAVATSLAVLGLAAGAHRLTPAVPFAMPRWLWLAWYPGHFALMALWVWGLALWE</sequence>
<feature type="transmembrane region" description="Helical" evidence="1">
    <location>
        <begin position="83"/>
        <end position="101"/>
    </location>
</feature>
<evidence type="ECO:0000313" key="3">
    <source>
        <dbReference type="Proteomes" id="UP000198525"/>
    </source>
</evidence>
<dbReference type="Pfam" id="PF05857">
    <property type="entry name" value="TraX"/>
    <property type="match status" value="1"/>
</dbReference>